<feature type="transmembrane region" description="Helical" evidence="4">
    <location>
        <begin position="21"/>
        <end position="37"/>
    </location>
</feature>
<proteinExistence type="predicted"/>
<keyword evidence="2 3" id="KW-0175">Coiled coil</keyword>
<keyword evidence="4" id="KW-0812">Transmembrane</keyword>
<evidence type="ECO:0000259" key="5">
    <source>
        <dbReference type="Pfam" id="PF25989"/>
    </source>
</evidence>
<evidence type="ECO:0000256" key="3">
    <source>
        <dbReference type="SAM" id="Coils"/>
    </source>
</evidence>
<gene>
    <name evidence="6" type="ORF">DYH56_06735</name>
</gene>
<dbReference type="PANTHER" id="PTHR32347:SF14">
    <property type="entry name" value="EFFLUX SYSTEM COMPONENT YKNX-RELATED"/>
    <property type="match status" value="1"/>
</dbReference>
<sequence length="460" mass="51824">MAQTNKVVRFVLEDRYMKTNKIILLALIIAIGGIFMMKNEDVDDGSRAIKAVKISTVKTGDLNESLFFEGVVTPRESIPIYLNFPVIVDKILVREGTEVEKGEELIIFSPSTKINFERELQMAELDIKNIELQLADLNSGSIKLELESRKLEIKTLNEDIKALNRQLSIIIFEAKNSRKEANAKMKLLDNDAISSTDVNMAITAANRNEMEVVDTKTALELSKQKYELMISSYERLKRELNLQKLRIEGEYQKQKLKKQDIEEKLEKVGKPLTAPINGIITELLVEKGTHAGAGIKLLSIAAIGDNMVKLNIPVQQAKWIRKGQNSKIIVREGFEEQVVSGRVESVARVAKTIGGADYTERIIEVEISSNNKNLKLGYSVGVEIEGENRINLKLIDAFSIFQEDEKNYVYTVEDNRVKKTLVEIGAKTVSKFEVLNLAEGTQIVVNPFKVKDGDRIKIRK</sequence>
<keyword evidence="4" id="KW-1133">Transmembrane helix</keyword>
<evidence type="ECO:0000313" key="7">
    <source>
        <dbReference type="Proteomes" id="UP000263486"/>
    </source>
</evidence>
<evidence type="ECO:0000313" key="6">
    <source>
        <dbReference type="EMBL" id="REI41598.1"/>
    </source>
</evidence>
<dbReference type="PANTHER" id="PTHR32347">
    <property type="entry name" value="EFFLUX SYSTEM COMPONENT YKNX-RELATED"/>
    <property type="match status" value="1"/>
</dbReference>
<protein>
    <submittedName>
        <fullName evidence="6">HlyD family efflux transporter periplasmic adaptor subunit</fullName>
    </submittedName>
</protein>
<feature type="domain" description="YknX-like C-terminal permuted SH3-like" evidence="5">
    <location>
        <begin position="399"/>
        <end position="457"/>
    </location>
</feature>
<dbReference type="InterPro" id="IPR058637">
    <property type="entry name" value="YknX-like_C"/>
</dbReference>
<keyword evidence="4" id="KW-0472">Membrane</keyword>
<dbReference type="Proteomes" id="UP000263486">
    <property type="component" value="Unassembled WGS sequence"/>
</dbReference>
<evidence type="ECO:0000256" key="2">
    <source>
        <dbReference type="ARBA" id="ARBA00023054"/>
    </source>
</evidence>
<organism evidence="6 7">
    <name type="scientific">Psychrilyobacter piezotolerans</name>
    <dbReference type="NCBI Taxonomy" id="2293438"/>
    <lineage>
        <taxon>Bacteria</taxon>
        <taxon>Fusobacteriati</taxon>
        <taxon>Fusobacteriota</taxon>
        <taxon>Fusobacteriia</taxon>
        <taxon>Fusobacteriales</taxon>
        <taxon>Fusobacteriaceae</taxon>
        <taxon>Psychrilyobacter</taxon>
    </lineage>
</organism>
<name>A0ABX9KHQ1_9FUSO</name>
<comment type="subcellular location">
    <subcellularLocation>
        <location evidence="1">Cell envelope</location>
    </subcellularLocation>
</comment>
<dbReference type="InterPro" id="IPR050465">
    <property type="entry name" value="UPF0194_transport"/>
</dbReference>
<evidence type="ECO:0000256" key="4">
    <source>
        <dbReference type="SAM" id="Phobius"/>
    </source>
</evidence>
<feature type="coiled-coil region" evidence="3">
    <location>
        <begin position="113"/>
        <end position="191"/>
    </location>
</feature>
<keyword evidence="7" id="KW-1185">Reference proteome</keyword>
<feature type="coiled-coil region" evidence="3">
    <location>
        <begin position="223"/>
        <end position="264"/>
    </location>
</feature>
<reference evidence="6 7" key="1">
    <citation type="submission" date="2018-08" db="EMBL/GenBank/DDBJ databases">
        <title>Draft genome sequence of Psychrilyobacter sp. strain SD5 isolated from Black Sea water.</title>
        <authorList>
            <person name="Yadav S."/>
            <person name="Villanueva L."/>
            <person name="Damste J.S.S."/>
        </authorList>
    </citation>
    <scope>NUCLEOTIDE SEQUENCE [LARGE SCALE GENOMIC DNA]</scope>
    <source>
        <strain evidence="6 7">SD5</strain>
    </source>
</reference>
<evidence type="ECO:0000256" key="1">
    <source>
        <dbReference type="ARBA" id="ARBA00004196"/>
    </source>
</evidence>
<dbReference type="Gene3D" id="2.40.420.20">
    <property type="match status" value="1"/>
</dbReference>
<dbReference type="Pfam" id="PF25989">
    <property type="entry name" value="YknX_C"/>
    <property type="match status" value="1"/>
</dbReference>
<accession>A0ABX9KHQ1</accession>
<dbReference type="EMBL" id="QUAJ01000009">
    <property type="protein sequence ID" value="REI41598.1"/>
    <property type="molecule type" value="Genomic_DNA"/>
</dbReference>
<comment type="caution">
    <text evidence="6">The sequence shown here is derived from an EMBL/GenBank/DDBJ whole genome shotgun (WGS) entry which is preliminary data.</text>
</comment>